<dbReference type="Proteomes" id="UP001430953">
    <property type="component" value="Unassembled WGS sequence"/>
</dbReference>
<sequence length="289" mass="32899">MTSAVVLKLKPYMTIVQQYNRQEASHLQEKRGVIVPVKTVKGSAAPACSNKRWKKTIKVPRKRNKKNRKNKNIPQPQFNNSNPPSRPSTSIEVPWFKVLKRKEKNKENRDLVGRKSRKEIEPISTKQTFSSARPTTTTRRVPNTSAVVINCPRKRTGKILTRAKISIKLENFGIEVMPSTDHIRIVWIRCPVVVANKAAITGYLKIEWARTKVKLVTQEHCSAENAYKRAILSRDAPVVNHTEKDTATDEAAKITRWQTVKPSPLRVLSVNGLEMLRTIELEMNNALPK</sequence>
<evidence type="ECO:0000256" key="1">
    <source>
        <dbReference type="SAM" id="MobiDB-lite"/>
    </source>
</evidence>
<keyword evidence="3" id="KW-1185">Reference proteome</keyword>
<protein>
    <submittedName>
        <fullName evidence="2">Uncharacterized protein</fullName>
    </submittedName>
</protein>
<feature type="compositionally biased region" description="Basic residues" evidence="1">
    <location>
        <begin position="56"/>
        <end position="71"/>
    </location>
</feature>
<accession>A0AAW2G7X4</accession>
<evidence type="ECO:0000313" key="3">
    <source>
        <dbReference type="Proteomes" id="UP001430953"/>
    </source>
</evidence>
<dbReference type="AlphaFoldDB" id="A0AAW2G7X4"/>
<evidence type="ECO:0000313" key="2">
    <source>
        <dbReference type="EMBL" id="KAL0124123.1"/>
    </source>
</evidence>
<proteinExistence type="predicted"/>
<feature type="region of interest" description="Disordered" evidence="1">
    <location>
        <begin position="56"/>
        <end position="93"/>
    </location>
</feature>
<name>A0AAW2G7X4_9HYME</name>
<feature type="compositionally biased region" description="Low complexity" evidence="1">
    <location>
        <begin position="72"/>
        <end position="90"/>
    </location>
</feature>
<dbReference type="EMBL" id="JADYXP020000005">
    <property type="protein sequence ID" value="KAL0124123.1"/>
    <property type="molecule type" value="Genomic_DNA"/>
</dbReference>
<organism evidence="2 3">
    <name type="scientific">Cardiocondyla obscurior</name>
    <dbReference type="NCBI Taxonomy" id="286306"/>
    <lineage>
        <taxon>Eukaryota</taxon>
        <taxon>Metazoa</taxon>
        <taxon>Ecdysozoa</taxon>
        <taxon>Arthropoda</taxon>
        <taxon>Hexapoda</taxon>
        <taxon>Insecta</taxon>
        <taxon>Pterygota</taxon>
        <taxon>Neoptera</taxon>
        <taxon>Endopterygota</taxon>
        <taxon>Hymenoptera</taxon>
        <taxon>Apocrita</taxon>
        <taxon>Aculeata</taxon>
        <taxon>Formicoidea</taxon>
        <taxon>Formicidae</taxon>
        <taxon>Myrmicinae</taxon>
        <taxon>Cardiocondyla</taxon>
    </lineage>
</organism>
<reference evidence="2 3" key="1">
    <citation type="submission" date="2023-03" db="EMBL/GenBank/DDBJ databases">
        <title>High recombination rates correlate with genetic variation in Cardiocondyla obscurior ants.</title>
        <authorList>
            <person name="Errbii M."/>
        </authorList>
    </citation>
    <scope>NUCLEOTIDE SEQUENCE [LARGE SCALE GENOMIC DNA]</scope>
    <source>
        <strain evidence="2">Alpha-2009</strain>
        <tissue evidence="2">Whole body</tissue>
    </source>
</reference>
<gene>
    <name evidence="2" type="ORF">PUN28_006140</name>
</gene>
<comment type="caution">
    <text evidence="2">The sequence shown here is derived from an EMBL/GenBank/DDBJ whole genome shotgun (WGS) entry which is preliminary data.</text>
</comment>